<dbReference type="PROSITE" id="PS51257">
    <property type="entry name" value="PROKAR_LIPOPROTEIN"/>
    <property type="match status" value="1"/>
</dbReference>
<evidence type="ECO:0000313" key="6">
    <source>
        <dbReference type="Proteomes" id="UP000823891"/>
    </source>
</evidence>
<evidence type="ECO:0000259" key="4">
    <source>
        <dbReference type="SMART" id="SM00062"/>
    </source>
</evidence>
<comment type="caution">
    <text evidence="5">The sequence shown here is derived from an EMBL/GenBank/DDBJ whole genome shotgun (WGS) entry which is preliminary data.</text>
</comment>
<feature type="domain" description="Solute-binding protein family 3/N-terminal" evidence="4">
    <location>
        <begin position="63"/>
        <end position="286"/>
    </location>
</feature>
<evidence type="ECO:0000256" key="3">
    <source>
        <dbReference type="SAM" id="SignalP"/>
    </source>
</evidence>
<organism evidence="5 6">
    <name type="scientific">Candidatus Eisenbergiella merdavium</name>
    <dbReference type="NCBI Taxonomy" id="2838551"/>
    <lineage>
        <taxon>Bacteria</taxon>
        <taxon>Bacillati</taxon>
        <taxon>Bacillota</taxon>
        <taxon>Clostridia</taxon>
        <taxon>Lachnospirales</taxon>
        <taxon>Lachnospiraceae</taxon>
        <taxon>Eisenbergiella</taxon>
    </lineage>
</organism>
<reference evidence="5" key="1">
    <citation type="journal article" date="2021" name="PeerJ">
        <title>Extensive microbial diversity within the chicken gut microbiome revealed by metagenomics and culture.</title>
        <authorList>
            <person name="Gilroy R."/>
            <person name="Ravi A."/>
            <person name="Getino M."/>
            <person name="Pursley I."/>
            <person name="Horton D.L."/>
            <person name="Alikhan N.F."/>
            <person name="Baker D."/>
            <person name="Gharbi K."/>
            <person name="Hall N."/>
            <person name="Watson M."/>
            <person name="Adriaenssens E.M."/>
            <person name="Foster-Nyarko E."/>
            <person name="Jarju S."/>
            <person name="Secka A."/>
            <person name="Antonio M."/>
            <person name="Oren A."/>
            <person name="Chaudhuri R.R."/>
            <person name="La Ragione R."/>
            <person name="Hildebrand F."/>
            <person name="Pallen M.J."/>
        </authorList>
    </citation>
    <scope>NUCLEOTIDE SEQUENCE</scope>
    <source>
        <strain evidence="5">USAMLcec2-132</strain>
    </source>
</reference>
<feature type="chain" id="PRO_5038483989" evidence="3">
    <location>
        <begin position="29"/>
        <end position="286"/>
    </location>
</feature>
<protein>
    <submittedName>
        <fullName evidence="5">Transporter substrate-binding domain-containing protein</fullName>
    </submittedName>
</protein>
<sequence length="286" mass="29737">MKKKIIAMLLTGALCVLFSACSGGGTNADGGTTSDSGTESQAEAGSAEAGSEEAGSEETTGKHYVIATDTAFRPFEYTNAEGGLEGIDVNLLAAIAEDQGFTYDLQALGWDAAIAACQAGQADGMIAGASITEDRIESGWIFSDGYFEATQCFAVSAGSDIASFEDASGTTVAVKTGTLGAAYAESVADTYGFTISYFEDSPTMYQAVIGGQCSGCFDDTSIMKAYIQEDGLALKTLDDTQNEGAPYGFAVFSEDRQELVDMFNAGLANIRENGTYDEILAKYLGG</sequence>
<dbReference type="EMBL" id="DWWS01000058">
    <property type="protein sequence ID" value="HJC25235.1"/>
    <property type="molecule type" value="Genomic_DNA"/>
</dbReference>
<evidence type="ECO:0000256" key="2">
    <source>
        <dbReference type="SAM" id="MobiDB-lite"/>
    </source>
</evidence>
<gene>
    <name evidence="5" type="ORF">H9761_16295</name>
</gene>
<reference evidence="5" key="2">
    <citation type="submission" date="2021-04" db="EMBL/GenBank/DDBJ databases">
        <authorList>
            <person name="Gilroy R."/>
        </authorList>
    </citation>
    <scope>NUCLEOTIDE SEQUENCE</scope>
    <source>
        <strain evidence="5">USAMLcec2-132</strain>
    </source>
</reference>
<dbReference type="PANTHER" id="PTHR35936">
    <property type="entry name" value="MEMBRANE-BOUND LYTIC MUREIN TRANSGLYCOSYLASE F"/>
    <property type="match status" value="1"/>
</dbReference>
<dbReference type="SUPFAM" id="SSF53850">
    <property type="entry name" value="Periplasmic binding protein-like II"/>
    <property type="match status" value="1"/>
</dbReference>
<dbReference type="PANTHER" id="PTHR35936:SF38">
    <property type="entry name" value="GLUTAMINE-BINDING PERIPLASMIC PROTEIN"/>
    <property type="match status" value="1"/>
</dbReference>
<evidence type="ECO:0000256" key="1">
    <source>
        <dbReference type="ARBA" id="ARBA00022729"/>
    </source>
</evidence>
<dbReference type="SMART" id="SM00062">
    <property type="entry name" value="PBPb"/>
    <property type="match status" value="1"/>
</dbReference>
<dbReference type="Gene3D" id="3.40.190.10">
    <property type="entry name" value="Periplasmic binding protein-like II"/>
    <property type="match status" value="2"/>
</dbReference>
<keyword evidence="1 3" id="KW-0732">Signal</keyword>
<dbReference type="InterPro" id="IPR001638">
    <property type="entry name" value="Solute-binding_3/MltF_N"/>
</dbReference>
<dbReference type="Pfam" id="PF00497">
    <property type="entry name" value="SBP_bac_3"/>
    <property type="match status" value="1"/>
</dbReference>
<feature type="compositionally biased region" description="Low complexity" evidence="2">
    <location>
        <begin position="36"/>
        <end position="49"/>
    </location>
</feature>
<feature type="signal peptide" evidence="3">
    <location>
        <begin position="1"/>
        <end position="28"/>
    </location>
</feature>
<name>A0A9D2NIA1_9FIRM</name>
<proteinExistence type="predicted"/>
<evidence type="ECO:0000313" key="5">
    <source>
        <dbReference type="EMBL" id="HJC25235.1"/>
    </source>
</evidence>
<dbReference type="Proteomes" id="UP000823891">
    <property type="component" value="Unassembled WGS sequence"/>
</dbReference>
<accession>A0A9D2NIA1</accession>
<dbReference type="AlphaFoldDB" id="A0A9D2NIA1"/>
<feature type="region of interest" description="Disordered" evidence="2">
    <location>
        <begin position="28"/>
        <end position="60"/>
    </location>
</feature>